<keyword evidence="5 6" id="KW-0482">Metalloprotease</keyword>
<dbReference type="RefSeq" id="WP_386411305.1">
    <property type="nucleotide sequence ID" value="NZ_JBHTJH010000025.1"/>
</dbReference>
<keyword evidence="2" id="KW-0479">Metal-binding</keyword>
<comment type="cofactor">
    <cofactor evidence="6">
        <name>Zn(2+)</name>
        <dbReference type="ChEBI" id="CHEBI:29105"/>
    </cofactor>
    <text evidence="6">Binds 1 zinc ion per subunit.</text>
</comment>
<evidence type="ECO:0000256" key="7">
    <source>
        <dbReference type="SAM" id="SignalP"/>
    </source>
</evidence>
<comment type="caution">
    <text evidence="9">The sequence shown here is derived from an EMBL/GenBank/DDBJ whole genome shotgun (WGS) entry which is preliminary data.</text>
</comment>
<dbReference type="Pfam" id="PF01435">
    <property type="entry name" value="Peptidase_M48"/>
    <property type="match status" value="1"/>
</dbReference>
<dbReference type="GO" id="GO:0008237">
    <property type="term" value="F:metallopeptidase activity"/>
    <property type="evidence" value="ECO:0007669"/>
    <property type="project" value="UniProtKB-KW"/>
</dbReference>
<comment type="similarity">
    <text evidence="6">Belongs to the peptidase M48 family.</text>
</comment>
<feature type="domain" description="Peptidase M48" evidence="8">
    <location>
        <begin position="95"/>
        <end position="312"/>
    </location>
</feature>
<evidence type="ECO:0000256" key="4">
    <source>
        <dbReference type="ARBA" id="ARBA00022833"/>
    </source>
</evidence>
<proteinExistence type="inferred from homology"/>
<organism evidence="9 10">
    <name type="scientific">Sungkyunkwania multivorans</name>
    <dbReference type="NCBI Taxonomy" id="1173618"/>
    <lineage>
        <taxon>Bacteria</taxon>
        <taxon>Pseudomonadati</taxon>
        <taxon>Bacteroidota</taxon>
        <taxon>Flavobacteriia</taxon>
        <taxon>Flavobacteriales</taxon>
        <taxon>Flavobacteriaceae</taxon>
        <taxon>Sungkyunkwania</taxon>
    </lineage>
</organism>
<keyword evidence="10" id="KW-1185">Reference proteome</keyword>
<evidence type="ECO:0000313" key="10">
    <source>
        <dbReference type="Proteomes" id="UP001596978"/>
    </source>
</evidence>
<name>A0ABW3D6I8_9FLAO</name>
<dbReference type="PANTHER" id="PTHR22726">
    <property type="entry name" value="METALLOENDOPEPTIDASE OMA1"/>
    <property type="match status" value="1"/>
</dbReference>
<sequence length="435" mass="51343">MKLTITLFISLLLCSSVLAQQMELDTTDHAIRLSIKEKLKARFEIEKKQLEKEFPRRMGKKMISLVDRKEQRLYKYLDKKQLTFDSRFTSFTNKMVEELKNSNAELKNRDLITLISLNPIPNALSLGNDIIIINLGLFTFMDNREEVAAVIAHELAHNVLMHGKKNVIDRVRKDEELSAQQRTKNIKKSKYNTYEQAFDELRELMYSNGKKNRLEEKEADSLGYVLAKRSGLRGINFLSSLEKLAAIDSLPEIELEEHIYKKVFDLPNLPFKDEWLKMESFDEYAYGNYKEKLEKDSLKSHPETVERIKHVKMLFPELTNDSIETTTTDDSFLALSRLAYHASIPNLYFLESYGISTYRSLYRLTKYPENDFYKKWLGKNFRAMYEAKKSYRLNRYVQRLNVEKQSPSLQRFLNFIWNLRLEEIETIANHYDPKE</sequence>
<keyword evidence="1 6" id="KW-0645">Protease</keyword>
<keyword evidence="7" id="KW-0732">Signal</keyword>
<keyword evidence="3 6" id="KW-0378">Hydrolase</keyword>
<feature type="chain" id="PRO_5045064014" evidence="7">
    <location>
        <begin position="20"/>
        <end position="435"/>
    </location>
</feature>
<evidence type="ECO:0000256" key="6">
    <source>
        <dbReference type="RuleBase" id="RU003983"/>
    </source>
</evidence>
<feature type="signal peptide" evidence="7">
    <location>
        <begin position="1"/>
        <end position="19"/>
    </location>
</feature>
<evidence type="ECO:0000256" key="1">
    <source>
        <dbReference type="ARBA" id="ARBA00022670"/>
    </source>
</evidence>
<keyword evidence="4 6" id="KW-0862">Zinc</keyword>
<dbReference type="PANTHER" id="PTHR22726:SF1">
    <property type="entry name" value="METALLOENDOPEPTIDASE OMA1, MITOCHONDRIAL"/>
    <property type="match status" value="1"/>
</dbReference>
<gene>
    <name evidence="9" type="ORF">ACFQ1M_18275</name>
</gene>
<evidence type="ECO:0000256" key="3">
    <source>
        <dbReference type="ARBA" id="ARBA00022801"/>
    </source>
</evidence>
<evidence type="ECO:0000259" key="8">
    <source>
        <dbReference type="Pfam" id="PF01435"/>
    </source>
</evidence>
<evidence type="ECO:0000313" key="9">
    <source>
        <dbReference type="EMBL" id="MFD0864168.1"/>
    </source>
</evidence>
<reference evidence="10" key="1">
    <citation type="journal article" date="2019" name="Int. J. Syst. Evol. Microbiol.">
        <title>The Global Catalogue of Microorganisms (GCM) 10K type strain sequencing project: providing services to taxonomists for standard genome sequencing and annotation.</title>
        <authorList>
            <consortium name="The Broad Institute Genomics Platform"/>
            <consortium name="The Broad Institute Genome Sequencing Center for Infectious Disease"/>
            <person name="Wu L."/>
            <person name="Ma J."/>
        </authorList>
    </citation>
    <scope>NUCLEOTIDE SEQUENCE [LARGE SCALE GENOMIC DNA]</scope>
    <source>
        <strain evidence="10">CCUG 62952</strain>
    </source>
</reference>
<evidence type="ECO:0000256" key="2">
    <source>
        <dbReference type="ARBA" id="ARBA00022723"/>
    </source>
</evidence>
<dbReference type="EC" id="3.4.24.-" evidence="9"/>
<dbReference type="Proteomes" id="UP001596978">
    <property type="component" value="Unassembled WGS sequence"/>
</dbReference>
<dbReference type="InterPro" id="IPR051156">
    <property type="entry name" value="Mito/Outer_Membr_Metalloprot"/>
</dbReference>
<evidence type="ECO:0000256" key="5">
    <source>
        <dbReference type="ARBA" id="ARBA00023049"/>
    </source>
</evidence>
<protein>
    <submittedName>
        <fullName evidence="9">M48 family metalloprotease</fullName>
        <ecNumber evidence="9">3.4.24.-</ecNumber>
    </submittedName>
</protein>
<dbReference type="InterPro" id="IPR001915">
    <property type="entry name" value="Peptidase_M48"/>
</dbReference>
<dbReference type="Gene3D" id="3.30.2010.10">
    <property type="entry name" value="Metalloproteases ('zincins'), catalytic domain"/>
    <property type="match status" value="1"/>
</dbReference>
<accession>A0ABW3D6I8</accession>
<dbReference type="EMBL" id="JBHTJH010000025">
    <property type="protein sequence ID" value="MFD0864168.1"/>
    <property type="molecule type" value="Genomic_DNA"/>
</dbReference>